<keyword evidence="1" id="KW-0051">Antiviral defense</keyword>
<keyword evidence="2" id="KW-0175">Coiled coil</keyword>
<organism evidence="4 5">
    <name type="scientific">Sulfurihydrogenibium yellowstonense SS-5</name>
    <dbReference type="NCBI Taxonomy" id="432331"/>
    <lineage>
        <taxon>Bacteria</taxon>
        <taxon>Pseudomonadati</taxon>
        <taxon>Aquificota</taxon>
        <taxon>Aquificia</taxon>
        <taxon>Aquificales</taxon>
        <taxon>Hydrogenothermaceae</taxon>
        <taxon>Sulfurihydrogenibium</taxon>
    </lineage>
</organism>
<evidence type="ECO:0000256" key="2">
    <source>
        <dbReference type="SAM" id="Coils"/>
    </source>
</evidence>
<dbReference type="RefSeq" id="WP_007545729.1">
    <property type="nucleotide sequence ID" value="NZ_ABZS01000017.1"/>
</dbReference>
<accession>C4FIA2</accession>
<evidence type="ECO:0000313" key="5">
    <source>
        <dbReference type="Proteomes" id="UP000005540"/>
    </source>
</evidence>
<proteinExistence type="predicted"/>
<dbReference type="AlphaFoldDB" id="C4FIA2"/>
<keyword evidence="5" id="KW-1185">Reference proteome</keyword>
<evidence type="ECO:0000259" key="3">
    <source>
        <dbReference type="Pfam" id="PF03787"/>
    </source>
</evidence>
<dbReference type="Pfam" id="PF03787">
    <property type="entry name" value="RAMPs"/>
    <property type="match status" value="1"/>
</dbReference>
<gene>
    <name evidence="4" type="ORF">SULYE_0286</name>
</gene>
<feature type="domain" description="CRISPR type III-associated protein" evidence="3">
    <location>
        <begin position="139"/>
        <end position="389"/>
    </location>
</feature>
<feature type="coiled-coil region" evidence="2">
    <location>
        <begin position="215"/>
        <end position="266"/>
    </location>
</feature>
<evidence type="ECO:0000313" key="4">
    <source>
        <dbReference type="EMBL" id="EEP61196.1"/>
    </source>
</evidence>
<dbReference type="GO" id="GO:0051607">
    <property type="term" value="P:defense response to virus"/>
    <property type="evidence" value="ECO:0007669"/>
    <property type="project" value="UniProtKB-KW"/>
</dbReference>
<dbReference type="Proteomes" id="UP000005540">
    <property type="component" value="Unassembled WGS sequence"/>
</dbReference>
<reference evidence="4 5" key="1">
    <citation type="submission" date="2009-04" db="EMBL/GenBank/DDBJ databases">
        <authorList>
            <person name="Reysenbach A.-L."/>
            <person name="Heidelberg J.F."/>
            <person name="Nelson W.C."/>
        </authorList>
    </citation>
    <scope>NUCLEOTIDE SEQUENCE [LARGE SCALE GENOMIC DNA]</scope>
    <source>
        <strain evidence="4 5">SS-5</strain>
    </source>
</reference>
<protein>
    <submittedName>
        <fullName evidence="4">Crispr-associated ramp protein</fullName>
    </submittedName>
</protein>
<name>C4FIA2_9AQUI</name>
<dbReference type="InterPro" id="IPR005537">
    <property type="entry name" value="RAMP_III_fam"/>
</dbReference>
<comment type="caution">
    <text evidence="4">The sequence shown here is derived from an EMBL/GenBank/DDBJ whole genome shotgun (WGS) entry which is preliminary data.</text>
</comment>
<dbReference type="EMBL" id="ABZS01000017">
    <property type="protein sequence ID" value="EEP61196.1"/>
    <property type="molecule type" value="Genomic_DNA"/>
</dbReference>
<sequence length="412" mass="48238">MSNIKTFEALQEIDKDLKKLRTINEYIVFCEYTFKPKNYEKVLQYNLNREGLIKDFPFLKDNFDVDFLKKGQVKNLDTTKDFPLAFLKEKILKKNNKKFSFNISQIQKISGIIADKNNIKDLKDLIEKLSKYSFAVWIKFELLGPYFSRDDDEFYIIQNPIIKETVFKVPMVRGSSWKGALAGAFKRLLNNSDNSEKSKIIESYLRIFGAGSESIKEIENYLKEKSNSLEDFKDNILEFMLFELGMKVKKEDIDEIRNEKNELKLIQKLGSKISNKLEKSQSNLPIEFQTHKGRAIFYPTYFERISLEIINPHNRRKRAGTVPIHYEVVPSGTEGILQIVYIPFDGVLKKDDELKKEVEQDLKWLCEAIKNLKDEGIGAKTKLGWGRFKIKEKCFCLKENEIFQICEGWEKC</sequence>
<dbReference type="OrthoDB" id="5501881at2"/>
<evidence type="ECO:0000256" key="1">
    <source>
        <dbReference type="ARBA" id="ARBA00023118"/>
    </source>
</evidence>